<gene>
    <name evidence="1" type="ORF">GCK72_003094</name>
</gene>
<accession>A0A6A5HTJ5</accession>
<protein>
    <submittedName>
        <fullName evidence="1">Uncharacterized protein</fullName>
    </submittedName>
</protein>
<dbReference type="RefSeq" id="XP_053592455.1">
    <property type="nucleotide sequence ID" value="XM_053723810.1"/>
</dbReference>
<dbReference type="CTD" id="78773513"/>
<dbReference type="AlphaFoldDB" id="A0A6A5HTJ5"/>
<dbReference type="GeneID" id="78773513"/>
<name>A0A6A5HTJ5_CAERE</name>
<sequence length="66" mass="7423">MDNFEEYLGGLLEEIEGPPTPIQRQEMIDISNSLREIRSPTPLVKWIADMALFRLNRALPGAPGVD</sequence>
<dbReference type="EMBL" id="WUAV01000001">
    <property type="protein sequence ID" value="KAF1771268.1"/>
    <property type="molecule type" value="Genomic_DNA"/>
</dbReference>
<dbReference type="KEGG" id="crq:GCK72_003094"/>
<dbReference type="Proteomes" id="UP000483820">
    <property type="component" value="Chromosome I"/>
</dbReference>
<evidence type="ECO:0000313" key="2">
    <source>
        <dbReference type="Proteomes" id="UP000483820"/>
    </source>
</evidence>
<reference evidence="1 2" key="1">
    <citation type="submission" date="2019-12" db="EMBL/GenBank/DDBJ databases">
        <title>Chromosome-level assembly of the Caenorhabditis remanei genome.</title>
        <authorList>
            <person name="Teterina A.A."/>
            <person name="Willis J.H."/>
            <person name="Phillips P.C."/>
        </authorList>
    </citation>
    <scope>NUCLEOTIDE SEQUENCE [LARGE SCALE GENOMIC DNA]</scope>
    <source>
        <strain evidence="1 2">PX506</strain>
        <tissue evidence="1">Whole organism</tissue>
    </source>
</reference>
<comment type="caution">
    <text evidence="1">The sequence shown here is derived from an EMBL/GenBank/DDBJ whole genome shotgun (WGS) entry which is preliminary data.</text>
</comment>
<organism evidence="1 2">
    <name type="scientific">Caenorhabditis remanei</name>
    <name type="common">Caenorhabditis vulgaris</name>
    <dbReference type="NCBI Taxonomy" id="31234"/>
    <lineage>
        <taxon>Eukaryota</taxon>
        <taxon>Metazoa</taxon>
        <taxon>Ecdysozoa</taxon>
        <taxon>Nematoda</taxon>
        <taxon>Chromadorea</taxon>
        <taxon>Rhabditida</taxon>
        <taxon>Rhabditina</taxon>
        <taxon>Rhabditomorpha</taxon>
        <taxon>Rhabditoidea</taxon>
        <taxon>Rhabditidae</taxon>
        <taxon>Peloderinae</taxon>
        <taxon>Caenorhabditis</taxon>
    </lineage>
</organism>
<proteinExistence type="predicted"/>
<evidence type="ECO:0000313" key="1">
    <source>
        <dbReference type="EMBL" id="KAF1771268.1"/>
    </source>
</evidence>